<evidence type="ECO:0000256" key="1">
    <source>
        <dbReference type="ARBA" id="ARBA00038158"/>
    </source>
</evidence>
<dbReference type="AlphaFoldDB" id="A0AAD9EIL5"/>
<dbReference type="Proteomes" id="UP001243330">
    <property type="component" value="Unassembled WGS sequence"/>
</dbReference>
<name>A0AAD9EIL5_9PEZI</name>
<protein>
    <submittedName>
        <fullName evidence="3">SAM-dependent methyltransferase</fullName>
    </submittedName>
</protein>
<feature type="region of interest" description="Disordered" evidence="2">
    <location>
        <begin position="1"/>
        <end position="80"/>
    </location>
</feature>
<dbReference type="Pfam" id="PF13489">
    <property type="entry name" value="Methyltransf_23"/>
    <property type="match status" value="1"/>
</dbReference>
<accession>A0AAD9EIL5</accession>
<evidence type="ECO:0000313" key="4">
    <source>
        <dbReference type="Proteomes" id="UP001243330"/>
    </source>
</evidence>
<proteinExistence type="inferred from homology"/>
<comment type="caution">
    <text evidence="3">The sequence shown here is derived from an EMBL/GenBank/DDBJ whole genome shotgun (WGS) entry which is preliminary data.</text>
</comment>
<keyword evidence="3" id="KW-0808">Transferase</keyword>
<dbReference type="GO" id="GO:0008168">
    <property type="term" value="F:methyltransferase activity"/>
    <property type="evidence" value="ECO:0007669"/>
    <property type="project" value="UniProtKB-KW"/>
</dbReference>
<dbReference type="Gene3D" id="3.40.50.150">
    <property type="entry name" value="Vaccinia Virus protein VP39"/>
    <property type="match status" value="1"/>
</dbReference>
<evidence type="ECO:0000256" key="2">
    <source>
        <dbReference type="SAM" id="MobiDB-lite"/>
    </source>
</evidence>
<gene>
    <name evidence="3" type="ORF">CCHR01_07624</name>
</gene>
<dbReference type="PANTHER" id="PTHR43591">
    <property type="entry name" value="METHYLTRANSFERASE"/>
    <property type="match status" value="1"/>
</dbReference>
<reference evidence="3" key="1">
    <citation type="submission" date="2023-01" db="EMBL/GenBank/DDBJ databases">
        <title>Colletotrichum chrysophilum M932 genome sequence.</title>
        <authorList>
            <person name="Baroncelli R."/>
        </authorList>
    </citation>
    <scope>NUCLEOTIDE SEQUENCE</scope>
    <source>
        <strain evidence="3">M932</strain>
    </source>
</reference>
<feature type="compositionally biased region" description="Low complexity" evidence="2">
    <location>
        <begin position="1"/>
        <end position="24"/>
    </location>
</feature>
<sequence>MSSSPYQAPATAPAATSSPPAANAGTGPDEGPIAAVSDSVSRPLGIICANSNTRQDPGVEETDNESQAETNSSLRSSTASLSESISEYRRLHGRTYTQKTEYWGPNDEKQNEGLEINHYWMTLFLNDRLFLAPIGDSPQHVLDVGTGTGIWAIDFADEFPSAEVIGVDISPIQPSWVPPNCKFQIDDIEQEWTFPADFFDFVHIRNLEGSVSDWPRLYREALHSMKPGGYIEVKEFDIEVRSQVQEMDESHPYKAWAKNICAACDKLGKTGKQCVDPGIAHNLREAGFVDIVEKKWPIPIGSWPNDPLLKEVGTGFLEYLDQSLEGFGTFLLKEIMGWEHAEAIVFIAEKRKALKDANLQPTIDLHLVYARKP</sequence>
<dbReference type="PANTHER" id="PTHR43591:SF10">
    <property type="entry name" value="ABC TRANSMEMBRANE TYPE-1 DOMAIN-CONTAINING PROTEIN-RELATED"/>
    <property type="match status" value="1"/>
</dbReference>
<dbReference type="SUPFAM" id="SSF53335">
    <property type="entry name" value="S-adenosyl-L-methionine-dependent methyltransferases"/>
    <property type="match status" value="1"/>
</dbReference>
<dbReference type="CDD" id="cd02440">
    <property type="entry name" value="AdoMet_MTases"/>
    <property type="match status" value="1"/>
</dbReference>
<dbReference type="InterPro" id="IPR029063">
    <property type="entry name" value="SAM-dependent_MTases_sf"/>
</dbReference>
<evidence type="ECO:0000313" key="3">
    <source>
        <dbReference type="EMBL" id="KAK1849723.1"/>
    </source>
</evidence>
<dbReference type="EMBL" id="JAQOWY010000136">
    <property type="protein sequence ID" value="KAK1849723.1"/>
    <property type="molecule type" value="Genomic_DNA"/>
</dbReference>
<comment type="similarity">
    <text evidence="1">Belongs to the methyltransferase superfamily. LaeA methyltransferase family.</text>
</comment>
<keyword evidence="3" id="KW-0489">Methyltransferase</keyword>
<organism evidence="3 4">
    <name type="scientific">Colletotrichum chrysophilum</name>
    <dbReference type="NCBI Taxonomy" id="1836956"/>
    <lineage>
        <taxon>Eukaryota</taxon>
        <taxon>Fungi</taxon>
        <taxon>Dikarya</taxon>
        <taxon>Ascomycota</taxon>
        <taxon>Pezizomycotina</taxon>
        <taxon>Sordariomycetes</taxon>
        <taxon>Hypocreomycetidae</taxon>
        <taxon>Glomerellales</taxon>
        <taxon>Glomerellaceae</taxon>
        <taxon>Colletotrichum</taxon>
        <taxon>Colletotrichum gloeosporioides species complex</taxon>
    </lineage>
</organism>
<keyword evidence="4" id="KW-1185">Reference proteome</keyword>
<dbReference type="GO" id="GO:0032259">
    <property type="term" value="P:methylation"/>
    <property type="evidence" value="ECO:0007669"/>
    <property type="project" value="UniProtKB-KW"/>
</dbReference>